<keyword evidence="2" id="KW-1185">Reference proteome</keyword>
<protein>
    <submittedName>
        <fullName evidence="1">Uncharacterized protein</fullName>
    </submittedName>
</protein>
<sequence length="67" mass="7289">MALSVFDRCHENVLGNDCSRLAPLDCLLFDQSTTSCSANHAADFRGVHHCPPPNASHGESDYQICGR</sequence>
<reference evidence="1" key="1">
    <citation type="journal article" date="2020" name="Stud. Mycol.">
        <title>101 Dothideomycetes genomes: a test case for predicting lifestyles and emergence of pathogens.</title>
        <authorList>
            <person name="Haridas S."/>
            <person name="Albert R."/>
            <person name="Binder M."/>
            <person name="Bloem J."/>
            <person name="Labutti K."/>
            <person name="Salamov A."/>
            <person name="Andreopoulos B."/>
            <person name="Baker S."/>
            <person name="Barry K."/>
            <person name="Bills G."/>
            <person name="Bluhm B."/>
            <person name="Cannon C."/>
            <person name="Castanera R."/>
            <person name="Culley D."/>
            <person name="Daum C."/>
            <person name="Ezra D."/>
            <person name="Gonzalez J."/>
            <person name="Henrissat B."/>
            <person name="Kuo A."/>
            <person name="Liang C."/>
            <person name="Lipzen A."/>
            <person name="Lutzoni F."/>
            <person name="Magnuson J."/>
            <person name="Mondo S."/>
            <person name="Nolan M."/>
            <person name="Ohm R."/>
            <person name="Pangilinan J."/>
            <person name="Park H.-J."/>
            <person name="Ramirez L."/>
            <person name="Alfaro M."/>
            <person name="Sun H."/>
            <person name="Tritt A."/>
            <person name="Yoshinaga Y."/>
            <person name="Zwiers L.-H."/>
            <person name="Turgeon B."/>
            <person name="Goodwin S."/>
            <person name="Spatafora J."/>
            <person name="Crous P."/>
            <person name="Grigoriev I."/>
        </authorList>
    </citation>
    <scope>NUCLEOTIDE SEQUENCE</scope>
    <source>
        <strain evidence="1">SCOH1-5</strain>
    </source>
</reference>
<gene>
    <name evidence="1" type="ORF">CERZMDRAFT_91386</name>
</gene>
<evidence type="ECO:0000313" key="1">
    <source>
        <dbReference type="EMBL" id="KAF2209312.1"/>
    </source>
</evidence>
<evidence type="ECO:0000313" key="2">
    <source>
        <dbReference type="Proteomes" id="UP000799539"/>
    </source>
</evidence>
<accession>A0A6A6F624</accession>
<name>A0A6A6F624_9PEZI</name>
<dbReference type="Proteomes" id="UP000799539">
    <property type="component" value="Unassembled WGS sequence"/>
</dbReference>
<dbReference type="EMBL" id="ML992687">
    <property type="protein sequence ID" value="KAF2209312.1"/>
    <property type="molecule type" value="Genomic_DNA"/>
</dbReference>
<dbReference type="AlphaFoldDB" id="A0A6A6F624"/>
<proteinExistence type="predicted"/>
<organism evidence="1 2">
    <name type="scientific">Cercospora zeae-maydis SCOH1-5</name>
    <dbReference type="NCBI Taxonomy" id="717836"/>
    <lineage>
        <taxon>Eukaryota</taxon>
        <taxon>Fungi</taxon>
        <taxon>Dikarya</taxon>
        <taxon>Ascomycota</taxon>
        <taxon>Pezizomycotina</taxon>
        <taxon>Dothideomycetes</taxon>
        <taxon>Dothideomycetidae</taxon>
        <taxon>Mycosphaerellales</taxon>
        <taxon>Mycosphaerellaceae</taxon>
        <taxon>Cercospora</taxon>
    </lineage>
</organism>